<comment type="similarity">
    <text evidence="6">Belongs to the glycosyl hydrolase 24 family.</text>
</comment>
<evidence type="ECO:0000256" key="4">
    <source>
        <dbReference type="ARBA" id="ARBA00022801"/>
    </source>
</evidence>
<dbReference type="InterPro" id="IPR043688">
    <property type="entry name" value="SAR_endolysin-like"/>
</dbReference>
<accession>A0AAE9N1C2</accession>
<keyword evidence="7" id="KW-0732">Signal</keyword>
<proteinExistence type="inferred from homology"/>
<dbReference type="RefSeq" id="WP_255935348.1">
    <property type="nucleotide sequence ID" value="NZ_CP050467.1"/>
</dbReference>
<dbReference type="InterPro" id="IPR023346">
    <property type="entry name" value="Lysozyme-like_dom_sf"/>
</dbReference>
<dbReference type="GO" id="GO:0042742">
    <property type="term" value="P:defense response to bacterium"/>
    <property type="evidence" value="ECO:0007669"/>
    <property type="project" value="UniProtKB-KW"/>
</dbReference>
<evidence type="ECO:0000313" key="8">
    <source>
        <dbReference type="EMBL" id="UTZ27732.1"/>
    </source>
</evidence>
<dbReference type="PANTHER" id="PTHR38107:SF3">
    <property type="entry name" value="LYSOZYME RRRD-RELATED"/>
    <property type="match status" value="1"/>
</dbReference>
<dbReference type="GO" id="GO:0009253">
    <property type="term" value="P:peptidoglycan catabolic process"/>
    <property type="evidence" value="ECO:0007669"/>
    <property type="project" value="InterPro"/>
</dbReference>
<dbReference type="AlphaFoldDB" id="A0AAE9N1C2"/>
<evidence type="ECO:0000256" key="6">
    <source>
        <dbReference type="RuleBase" id="RU003788"/>
    </source>
</evidence>
<reference evidence="8" key="1">
    <citation type="submission" date="2020-03" db="EMBL/GenBank/DDBJ databases">
        <title>Five strains of Vibrio campbellii isolated from Mariana Trench.</title>
        <authorList>
            <person name="Liang J."/>
            <person name="Zhang X.-H."/>
        </authorList>
    </citation>
    <scope>NUCLEOTIDE SEQUENCE</scope>
    <source>
        <strain evidence="8">LJC014</strain>
    </source>
</reference>
<feature type="signal peptide" evidence="7">
    <location>
        <begin position="1"/>
        <end position="18"/>
    </location>
</feature>
<dbReference type="GO" id="GO:0031640">
    <property type="term" value="P:killing of cells of another organism"/>
    <property type="evidence" value="ECO:0007669"/>
    <property type="project" value="UniProtKB-KW"/>
</dbReference>
<dbReference type="Proteomes" id="UP001058687">
    <property type="component" value="Chromosome 1"/>
</dbReference>
<feature type="chain" id="PRO_5041983429" description="Lysozyme" evidence="7">
    <location>
        <begin position="19"/>
        <end position="159"/>
    </location>
</feature>
<dbReference type="SUPFAM" id="SSF53955">
    <property type="entry name" value="Lysozyme-like"/>
    <property type="match status" value="1"/>
</dbReference>
<evidence type="ECO:0000256" key="7">
    <source>
        <dbReference type="SAM" id="SignalP"/>
    </source>
</evidence>
<keyword evidence="5 6" id="KW-0326">Glycosidase</keyword>
<sequence>MKHLNSAVKMLATAGASALIMATAMIKPMEGVQYTPYTDVAGVQTVCYGHTGKDIISDKVYSQAECDELLESDLAAVKRMVDPMIHVDIPETTRAALYSFTFNVGIGSFSRSTLLKLLNKGEWHAACDQLKRWVYAAGKPWKGLMNRRAIEREVCLMQS</sequence>
<keyword evidence="4 6" id="KW-0378">Hydrolase</keyword>
<name>A0AAE9N1C2_9VIBR</name>
<dbReference type="EMBL" id="CP050467">
    <property type="protein sequence ID" value="UTZ27732.1"/>
    <property type="molecule type" value="Genomic_DNA"/>
</dbReference>
<dbReference type="HAMAP" id="MF_04110">
    <property type="entry name" value="ENDOLYSIN_T4"/>
    <property type="match status" value="1"/>
</dbReference>
<dbReference type="InterPro" id="IPR002196">
    <property type="entry name" value="Glyco_hydro_24"/>
</dbReference>
<dbReference type="InterPro" id="IPR034690">
    <property type="entry name" value="Endolysin_T4_type"/>
</dbReference>
<dbReference type="GO" id="GO:0016998">
    <property type="term" value="P:cell wall macromolecule catabolic process"/>
    <property type="evidence" value="ECO:0007669"/>
    <property type="project" value="InterPro"/>
</dbReference>
<organism evidence="8 9">
    <name type="scientific">Vibrio campbellii</name>
    <dbReference type="NCBI Taxonomy" id="680"/>
    <lineage>
        <taxon>Bacteria</taxon>
        <taxon>Pseudomonadati</taxon>
        <taxon>Pseudomonadota</taxon>
        <taxon>Gammaproteobacteria</taxon>
        <taxon>Vibrionales</taxon>
        <taxon>Vibrionaceae</taxon>
        <taxon>Vibrio</taxon>
    </lineage>
</organism>
<dbReference type="Pfam" id="PF00959">
    <property type="entry name" value="Phage_lysozyme"/>
    <property type="match status" value="1"/>
</dbReference>
<dbReference type="GO" id="GO:0003796">
    <property type="term" value="F:lysozyme activity"/>
    <property type="evidence" value="ECO:0007669"/>
    <property type="project" value="UniProtKB-EC"/>
</dbReference>
<keyword evidence="3 6" id="KW-0081">Bacteriolytic enzyme</keyword>
<protein>
    <recommendedName>
        <fullName evidence="6">Lysozyme</fullName>
        <ecNumber evidence="6">3.2.1.17</ecNumber>
    </recommendedName>
</protein>
<dbReference type="PANTHER" id="PTHR38107">
    <property type="match status" value="1"/>
</dbReference>
<comment type="catalytic activity">
    <reaction evidence="1 6">
        <text>Hydrolysis of (1-&gt;4)-beta-linkages between N-acetylmuramic acid and N-acetyl-D-glucosamine residues in a peptidoglycan and between N-acetyl-D-glucosamine residues in chitodextrins.</text>
        <dbReference type="EC" id="3.2.1.17"/>
    </reaction>
</comment>
<dbReference type="InterPro" id="IPR023347">
    <property type="entry name" value="Lysozyme_dom_sf"/>
</dbReference>
<dbReference type="HAMAP" id="MF_04136">
    <property type="entry name" value="SAR_ENDOLYSIN"/>
    <property type="match status" value="1"/>
</dbReference>
<dbReference type="EC" id="3.2.1.17" evidence="6"/>
<evidence type="ECO:0000256" key="5">
    <source>
        <dbReference type="ARBA" id="ARBA00023295"/>
    </source>
</evidence>
<evidence type="ECO:0000256" key="2">
    <source>
        <dbReference type="ARBA" id="ARBA00022529"/>
    </source>
</evidence>
<evidence type="ECO:0000313" key="9">
    <source>
        <dbReference type="Proteomes" id="UP001058687"/>
    </source>
</evidence>
<gene>
    <name evidence="8" type="ORF">HB761_13825</name>
</gene>
<dbReference type="CDD" id="cd16900">
    <property type="entry name" value="endolysin_R21-like"/>
    <property type="match status" value="1"/>
</dbReference>
<dbReference type="Gene3D" id="1.10.530.40">
    <property type="match status" value="1"/>
</dbReference>
<evidence type="ECO:0000256" key="3">
    <source>
        <dbReference type="ARBA" id="ARBA00022638"/>
    </source>
</evidence>
<evidence type="ECO:0000256" key="1">
    <source>
        <dbReference type="ARBA" id="ARBA00000632"/>
    </source>
</evidence>
<keyword evidence="2 6" id="KW-0929">Antimicrobial</keyword>
<dbReference type="InterPro" id="IPR051018">
    <property type="entry name" value="Bacteriophage_GH24"/>
</dbReference>